<reference evidence="1" key="1">
    <citation type="journal article" date="2019" name="Science">
        <title>Mutation of a bHLH transcription factor allowed almond domestication.</title>
        <authorList>
            <person name="Sanchez-Perez R."/>
            <person name="Pavan S."/>
            <person name="Mazzeo R."/>
            <person name="Moldovan C."/>
            <person name="Aiese Cigliano R."/>
            <person name="Del Cueto J."/>
            <person name="Ricciardi F."/>
            <person name="Lotti C."/>
            <person name="Ricciardi L."/>
            <person name="Dicenta F."/>
            <person name="Lopez-Marques R.L."/>
            <person name="Lindberg Moller B."/>
        </authorList>
    </citation>
    <scope>NUCLEOTIDE SEQUENCE</scope>
</reference>
<feature type="non-terminal residue" evidence="1">
    <location>
        <position position="1"/>
    </location>
</feature>
<dbReference type="AlphaFoldDB" id="A0A4Y1QYY4"/>
<gene>
    <name evidence="1" type="ORF">Prudu_006080</name>
</gene>
<evidence type="ECO:0000313" key="1">
    <source>
        <dbReference type="EMBL" id="BBG97070.1"/>
    </source>
</evidence>
<proteinExistence type="predicted"/>
<organism evidence="1">
    <name type="scientific">Prunus dulcis</name>
    <name type="common">Almond</name>
    <name type="synonym">Amygdalus dulcis</name>
    <dbReference type="NCBI Taxonomy" id="3755"/>
    <lineage>
        <taxon>Eukaryota</taxon>
        <taxon>Viridiplantae</taxon>
        <taxon>Streptophyta</taxon>
        <taxon>Embryophyta</taxon>
        <taxon>Tracheophyta</taxon>
        <taxon>Spermatophyta</taxon>
        <taxon>Magnoliopsida</taxon>
        <taxon>eudicotyledons</taxon>
        <taxon>Gunneridae</taxon>
        <taxon>Pentapetalae</taxon>
        <taxon>rosids</taxon>
        <taxon>fabids</taxon>
        <taxon>Rosales</taxon>
        <taxon>Rosaceae</taxon>
        <taxon>Amygdaloideae</taxon>
        <taxon>Amygdaleae</taxon>
        <taxon>Prunus</taxon>
    </lineage>
</organism>
<name>A0A4Y1QYY4_PRUDU</name>
<sequence>AIVSDPTVRSGPNLQDECPIPYRTHRNFQIGIWRSWARYPACRQAPYVALVVPAYGETCDMMFRSRVA</sequence>
<protein>
    <submittedName>
        <fullName evidence="1">Plant U-box 24</fullName>
    </submittedName>
</protein>
<dbReference type="EMBL" id="AP019298">
    <property type="protein sequence ID" value="BBG97070.1"/>
    <property type="molecule type" value="Genomic_DNA"/>
</dbReference>
<accession>A0A4Y1QYY4</accession>